<organism evidence="1 2">
    <name type="scientific">Methylobacterium phyllostachyos</name>
    <dbReference type="NCBI Taxonomy" id="582672"/>
    <lineage>
        <taxon>Bacteria</taxon>
        <taxon>Pseudomonadati</taxon>
        <taxon>Pseudomonadota</taxon>
        <taxon>Alphaproteobacteria</taxon>
        <taxon>Hyphomicrobiales</taxon>
        <taxon>Methylobacteriaceae</taxon>
        <taxon>Methylobacterium</taxon>
    </lineage>
</organism>
<sequence length="50" mass="5507">MSETGVLGIALQKRVGPMIEAAKRDIRDGKLRTLDDIKRIFGSDPGDHQT</sequence>
<dbReference type="EMBL" id="FNHS01000005">
    <property type="protein sequence ID" value="SDN02099.1"/>
    <property type="molecule type" value="Genomic_DNA"/>
</dbReference>
<gene>
    <name evidence="1" type="ORF">SAMN05216360_105100</name>
</gene>
<keyword evidence="2" id="KW-1185">Reference proteome</keyword>
<accession>A0A1G9XZ56</accession>
<dbReference type="Proteomes" id="UP000198704">
    <property type="component" value="Unassembled WGS sequence"/>
</dbReference>
<evidence type="ECO:0000313" key="1">
    <source>
        <dbReference type="EMBL" id="SDN02099.1"/>
    </source>
</evidence>
<dbReference type="RefSeq" id="WP_167627678.1">
    <property type="nucleotide sequence ID" value="NZ_FNHS01000005.1"/>
</dbReference>
<name>A0A1G9XZ56_9HYPH</name>
<reference evidence="2" key="1">
    <citation type="submission" date="2016-10" db="EMBL/GenBank/DDBJ databases">
        <authorList>
            <person name="Varghese N."/>
            <person name="Submissions S."/>
        </authorList>
    </citation>
    <scope>NUCLEOTIDE SEQUENCE [LARGE SCALE GENOMIC DNA]</scope>
    <source>
        <strain evidence="2">BL47</strain>
    </source>
</reference>
<proteinExistence type="predicted"/>
<evidence type="ECO:0000313" key="2">
    <source>
        <dbReference type="Proteomes" id="UP000198704"/>
    </source>
</evidence>
<dbReference type="STRING" id="582672.SAMN05216360_105100"/>
<protein>
    <submittedName>
        <fullName evidence="1">Uncharacterized protein</fullName>
    </submittedName>
</protein>
<dbReference type="AlphaFoldDB" id="A0A1G9XZ56"/>